<gene>
    <name evidence="3" type="ORF">F6J89_01575</name>
</gene>
<keyword evidence="1" id="KW-0472">Membrane</keyword>
<reference evidence="3" key="1">
    <citation type="submission" date="2019-11" db="EMBL/GenBank/DDBJ databases">
        <title>Genomic insights into an expanded diversity of filamentous marine cyanobacteria reveals the extraordinary biosynthetic potential of Moorea and Okeania.</title>
        <authorList>
            <person name="Ferreira Leao T."/>
            <person name="Wang M."/>
            <person name="Moss N."/>
            <person name="Da Silva R."/>
            <person name="Sanders J."/>
            <person name="Nurk S."/>
            <person name="Gurevich A."/>
            <person name="Humphrey G."/>
            <person name="Reher R."/>
            <person name="Zhu Q."/>
            <person name="Belda-Ferre P."/>
            <person name="Glukhov E."/>
            <person name="Rex R."/>
            <person name="Dorrestein P.C."/>
            <person name="Knight R."/>
            <person name="Pevzner P."/>
            <person name="Gerwick W.H."/>
            <person name="Gerwick L."/>
        </authorList>
    </citation>
    <scope>NUCLEOTIDE SEQUENCE</scope>
    <source>
        <strain evidence="3">SIO1C4</strain>
    </source>
</reference>
<comment type="caution">
    <text evidence="3">The sequence shown here is derived from an EMBL/GenBank/DDBJ whole genome shotgun (WGS) entry which is preliminary data.</text>
</comment>
<dbReference type="InterPro" id="IPR032710">
    <property type="entry name" value="NTF2-like_dom_sf"/>
</dbReference>
<keyword evidence="1" id="KW-0812">Transmembrane</keyword>
<evidence type="ECO:0000256" key="1">
    <source>
        <dbReference type="SAM" id="Phobius"/>
    </source>
</evidence>
<dbReference type="GO" id="GO:0005516">
    <property type="term" value="F:calmodulin binding"/>
    <property type="evidence" value="ECO:0007669"/>
    <property type="project" value="InterPro"/>
</dbReference>
<dbReference type="Pfam" id="PF08332">
    <property type="entry name" value="CaMKII_AD"/>
    <property type="match status" value="1"/>
</dbReference>
<feature type="transmembrane region" description="Helical" evidence="1">
    <location>
        <begin position="25"/>
        <end position="45"/>
    </location>
</feature>
<organism evidence="3">
    <name type="scientific">Symploca sp. SIO1C4</name>
    <dbReference type="NCBI Taxonomy" id="2607765"/>
    <lineage>
        <taxon>Bacteria</taxon>
        <taxon>Bacillati</taxon>
        <taxon>Cyanobacteriota</taxon>
        <taxon>Cyanophyceae</taxon>
        <taxon>Coleofasciculales</taxon>
        <taxon>Coleofasciculaceae</taxon>
        <taxon>Symploca</taxon>
    </lineage>
</organism>
<dbReference type="AlphaFoldDB" id="A0A6B3N471"/>
<dbReference type="GO" id="GO:0004683">
    <property type="term" value="F:calcium/calmodulin-dependent protein kinase activity"/>
    <property type="evidence" value="ECO:0007669"/>
    <property type="project" value="InterPro"/>
</dbReference>
<name>A0A6B3N471_9CYAN</name>
<protein>
    <submittedName>
        <fullName evidence="3">DUF4440 domain-containing protein</fullName>
    </submittedName>
</protein>
<proteinExistence type="predicted"/>
<keyword evidence="1" id="KW-1133">Transmembrane helix</keyword>
<dbReference type="EMBL" id="JAAHFQ010000022">
    <property type="protein sequence ID" value="NER26357.1"/>
    <property type="molecule type" value="Genomic_DNA"/>
</dbReference>
<accession>A0A6B3N471</accession>
<feature type="domain" description="Calcium/calmodulin-dependent protein kinase II association-domain" evidence="2">
    <location>
        <begin position="51"/>
        <end position="177"/>
    </location>
</feature>
<dbReference type="SUPFAM" id="SSF54427">
    <property type="entry name" value="NTF2-like"/>
    <property type="match status" value="1"/>
</dbReference>
<sequence length="201" mass="22680">MSLSKDSVTSGSLNFFNLILNRKKLIYFVSVIALLVAITPISSFAQTEKAEKEVAETTDTWLDTVTSGSEEVVDEVVALYAEDGLLWGTVSEQVRDTPAEIRDYFEYFAKLPELSVSSYKGCVRMYDENLAINSGYYTFTYNKDGQIQEIPARYSFTYHKDDNNQWEIIEHHSSALPEAPETLETVGAKQDTCENGLLVER</sequence>
<dbReference type="InterPro" id="IPR013543">
    <property type="entry name" value="Ca/CaM-dep_prot_kinase-assoc"/>
</dbReference>
<evidence type="ECO:0000259" key="2">
    <source>
        <dbReference type="Pfam" id="PF08332"/>
    </source>
</evidence>
<evidence type="ECO:0000313" key="3">
    <source>
        <dbReference type="EMBL" id="NER26357.1"/>
    </source>
</evidence>
<dbReference type="Gene3D" id="3.10.450.50">
    <property type="match status" value="1"/>
</dbReference>